<dbReference type="EMBL" id="CTRI01000023">
    <property type="protein sequence ID" value="CQR33694.1"/>
    <property type="molecule type" value="Genomic_DNA"/>
</dbReference>
<dbReference type="Proteomes" id="UP000078599">
    <property type="component" value="Unassembled WGS sequence"/>
</dbReference>
<gene>
    <name evidence="2" type="ORF">THICB1_30208</name>
</gene>
<accession>A0ABM9T5K4</accession>
<feature type="chain" id="PRO_5045746319" evidence="1">
    <location>
        <begin position="20"/>
        <end position="117"/>
    </location>
</feature>
<proteinExistence type="predicted"/>
<evidence type="ECO:0000256" key="1">
    <source>
        <dbReference type="SAM" id="SignalP"/>
    </source>
</evidence>
<organism evidence="2 3">
    <name type="scientific">Thiomonas arsenitoxydans (strain DSM 22701 / CIP 110005 / 3As)</name>
    <dbReference type="NCBI Taxonomy" id="426114"/>
    <lineage>
        <taxon>Bacteria</taxon>
        <taxon>Pseudomonadati</taxon>
        <taxon>Pseudomonadota</taxon>
        <taxon>Betaproteobacteria</taxon>
        <taxon>Burkholderiales</taxon>
        <taxon>Thiomonas</taxon>
    </lineage>
</organism>
<name>A0ABM9T5K4_THIA3</name>
<protein>
    <submittedName>
        <fullName evidence="2">Uncharacterized protein</fullName>
    </submittedName>
</protein>
<evidence type="ECO:0000313" key="2">
    <source>
        <dbReference type="EMBL" id="CQR33694.1"/>
    </source>
</evidence>
<comment type="caution">
    <text evidence="2">The sequence shown here is derived from an EMBL/GenBank/DDBJ whole genome shotgun (WGS) entry which is preliminary data.</text>
</comment>
<evidence type="ECO:0000313" key="3">
    <source>
        <dbReference type="Proteomes" id="UP000078599"/>
    </source>
</evidence>
<keyword evidence="1" id="KW-0732">Signal</keyword>
<sequence length="117" mass="12644">MQASSCKLGSLGITSIALAMTAPLVPDPASELQGLLAQLTGHAAARVRRYGKHLLIQMQRDESLDTVARLTETGRDHYVAAFRTHSGRWEPLPASGNLHQTAEIVVAMLAPYLDPEL</sequence>
<keyword evidence="3" id="KW-1185">Reference proteome</keyword>
<reference evidence="2 3" key="1">
    <citation type="submission" date="2015-03" db="EMBL/GenBank/DDBJ databases">
        <authorList>
            <person name="Regsiter A."/>
            <person name="william w."/>
        </authorList>
    </citation>
    <scope>NUCLEOTIDE SEQUENCE [LARGE SCALE GENOMIC DNA]</scope>
    <source>
        <strain evidence="2 3">CB1</strain>
    </source>
</reference>
<feature type="signal peptide" evidence="1">
    <location>
        <begin position="1"/>
        <end position="19"/>
    </location>
</feature>